<proteinExistence type="predicted"/>
<accession>A0A1I9YH08</accession>
<protein>
    <submittedName>
        <fullName evidence="3">Lipocalin family protein</fullName>
    </submittedName>
</protein>
<dbReference type="EMBL" id="CP017561">
    <property type="protein sequence ID" value="APA85591.1"/>
    <property type="molecule type" value="Genomic_DNA"/>
</dbReference>
<evidence type="ECO:0000259" key="2">
    <source>
        <dbReference type="Pfam" id="PF13648"/>
    </source>
</evidence>
<dbReference type="AlphaFoldDB" id="A0A1I9YH08"/>
<dbReference type="Proteomes" id="UP000179860">
    <property type="component" value="Chromosome 1"/>
</dbReference>
<reference evidence="3" key="2">
    <citation type="submission" date="2021-06" db="EMBL/GenBank/DDBJ databases">
        <authorList>
            <person name="Rogers T.H."/>
            <person name="Ramsay J.P."/>
            <person name="Wang P."/>
            <person name="Terpolilli J."/>
        </authorList>
    </citation>
    <scope>NUCLEOTIDE SEQUENCE [LARGE SCALE GENOMIC DNA]</scope>
    <source>
        <strain evidence="3">WSM5005</strain>
    </source>
</reference>
<dbReference type="RefSeq" id="WP_027196913.1">
    <property type="nucleotide sequence ID" value="NZ_CP017561.2"/>
</dbReference>
<reference evidence="3" key="1">
    <citation type="submission" date="2016-09" db="EMBL/GenBank/DDBJ databases">
        <title>The Complete Genome of Burkholderia sprentiae wsm5005.</title>
        <authorList>
            <person name="De Meyer S."/>
            <person name="Wang P."/>
            <person name="Terpolilli J."/>
        </authorList>
    </citation>
    <scope>NUCLEOTIDE SEQUENCE [LARGE SCALE GENOMIC DNA]</scope>
    <source>
        <strain evidence="3">WSM5005</strain>
    </source>
</reference>
<name>A0A1I9YH08_9BURK</name>
<dbReference type="Pfam" id="PF13648">
    <property type="entry name" value="Lipocalin_4"/>
    <property type="match status" value="1"/>
</dbReference>
<evidence type="ECO:0000313" key="3">
    <source>
        <dbReference type="EMBL" id="APA85591.1"/>
    </source>
</evidence>
<evidence type="ECO:0000313" key="4">
    <source>
        <dbReference type="Proteomes" id="UP000179860"/>
    </source>
</evidence>
<keyword evidence="1" id="KW-0732">Signal</keyword>
<keyword evidence="4" id="KW-1185">Reference proteome</keyword>
<dbReference type="KEGG" id="pspw:BJG93_09480"/>
<organism evidence="3 4">
    <name type="scientific">Paraburkholderia sprentiae WSM5005</name>
    <dbReference type="NCBI Taxonomy" id="754502"/>
    <lineage>
        <taxon>Bacteria</taxon>
        <taxon>Pseudomonadati</taxon>
        <taxon>Pseudomonadota</taxon>
        <taxon>Betaproteobacteria</taxon>
        <taxon>Burkholderiales</taxon>
        <taxon>Burkholderiaceae</taxon>
        <taxon>Paraburkholderia</taxon>
    </lineage>
</organism>
<feature type="signal peptide" evidence="1">
    <location>
        <begin position="1"/>
        <end position="23"/>
    </location>
</feature>
<feature type="chain" id="PRO_5009607301" evidence="1">
    <location>
        <begin position="24"/>
        <end position="134"/>
    </location>
</feature>
<sequence length="134" mass="15265">MKLIARNFLLVAVLLSVSNLASALDDRLVGNWQGQRDKHGKCSYMAWTMKRSSDGKFEIAFYKNPEKTQLLNEERGQWETKGDKISLITEGVPTPDVYSYTFTDNDTVHVSAIERDPSADCMADYEFTDHRVKP</sequence>
<evidence type="ECO:0000256" key="1">
    <source>
        <dbReference type="SAM" id="SignalP"/>
    </source>
</evidence>
<dbReference type="OrthoDB" id="6982068at2"/>
<dbReference type="InterPro" id="IPR024311">
    <property type="entry name" value="Lipocalin-like"/>
</dbReference>
<gene>
    <name evidence="3" type="ORF">BJG93_09480</name>
</gene>
<feature type="domain" description="Lipocalin-like" evidence="2">
    <location>
        <begin position="28"/>
        <end position="106"/>
    </location>
</feature>